<feature type="domain" description="HTH marR-type" evidence="1">
    <location>
        <begin position="3"/>
        <end position="133"/>
    </location>
</feature>
<dbReference type="InterPro" id="IPR039422">
    <property type="entry name" value="MarR/SlyA-like"/>
</dbReference>
<dbReference type="Gene3D" id="1.10.10.10">
    <property type="entry name" value="Winged helix-like DNA-binding domain superfamily/Winged helix DNA-binding domain"/>
    <property type="match status" value="1"/>
</dbReference>
<name>A0ABU0LMK1_9HYPH</name>
<dbReference type="Pfam" id="PF01047">
    <property type="entry name" value="MarR"/>
    <property type="match status" value="1"/>
</dbReference>
<dbReference type="EMBL" id="JAUSVR010000002">
    <property type="protein sequence ID" value="MDQ0509912.1"/>
    <property type="molecule type" value="Genomic_DNA"/>
</dbReference>
<dbReference type="RefSeq" id="WP_306888628.1">
    <property type="nucleotide sequence ID" value="NZ_JAUSVR010000002.1"/>
</dbReference>
<keyword evidence="2" id="KW-0238">DNA-binding</keyword>
<organism evidence="2 3">
    <name type="scientific">Ancylobacter amanitiformis</name>
    <dbReference type="NCBI Taxonomy" id="217069"/>
    <lineage>
        <taxon>Bacteria</taxon>
        <taxon>Pseudomonadati</taxon>
        <taxon>Pseudomonadota</taxon>
        <taxon>Alphaproteobacteria</taxon>
        <taxon>Hyphomicrobiales</taxon>
        <taxon>Xanthobacteraceae</taxon>
        <taxon>Ancylobacter</taxon>
    </lineage>
</organism>
<sequence length="133" mass="14904">MEKPCYCTQLRQATRRLSAVYDDALAPLGINVAQYALLRRIHRNEPVSLTRLGSLCDLDRSTVGRNVRVLERMELATSTRGSEDQREAMIKLSERGRDLLQLAVPMWEATQTAVAARLGPQRVEALEDLIAAI</sequence>
<evidence type="ECO:0000259" key="1">
    <source>
        <dbReference type="PROSITE" id="PS50995"/>
    </source>
</evidence>
<accession>A0ABU0LMK1</accession>
<evidence type="ECO:0000313" key="2">
    <source>
        <dbReference type="EMBL" id="MDQ0509912.1"/>
    </source>
</evidence>
<dbReference type="SUPFAM" id="SSF46785">
    <property type="entry name" value="Winged helix' DNA-binding domain"/>
    <property type="match status" value="1"/>
</dbReference>
<protein>
    <submittedName>
        <fullName evidence="2">DNA-binding MarR family transcriptional regulator</fullName>
    </submittedName>
</protein>
<dbReference type="GO" id="GO:0003677">
    <property type="term" value="F:DNA binding"/>
    <property type="evidence" value="ECO:0007669"/>
    <property type="project" value="UniProtKB-KW"/>
</dbReference>
<dbReference type="SMART" id="SM00347">
    <property type="entry name" value="HTH_MARR"/>
    <property type="match status" value="1"/>
</dbReference>
<gene>
    <name evidence="2" type="ORF">QOZ99_000793</name>
</gene>
<dbReference type="PANTHER" id="PTHR33164">
    <property type="entry name" value="TRANSCRIPTIONAL REGULATOR, MARR FAMILY"/>
    <property type="match status" value="1"/>
</dbReference>
<comment type="caution">
    <text evidence="2">The sequence shown here is derived from an EMBL/GenBank/DDBJ whole genome shotgun (WGS) entry which is preliminary data.</text>
</comment>
<dbReference type="InterPro" id="IPR036390">
    <property type="entry name" value="WH_DNA-bd_sf"/>
</dbReference>
<dbReference type="InterPro" id="IPR000835">
    <property type="entry name" value="HTH_MarR-typ"/>
</dbReference>
<reference evidence="2 3" key="1">
    <citation type="submission" date="2023-07" db="EMBL/GenBank/DDBJ databases">
        <title>Genomic Encyclopedia of Type Strains, Phase IV (KMG-IV): sequencing the most valuable type-strain genomes for metagenomic binning, comparative biology and taxonomic classification.</title>
        <authorList>
            <person name="Goeker M."/>
        </authorList>
    </citation>
    <scope>NUCLEOTIDE SEQUENCE [LARGE SCALE GENOMIC DNA]</scope>
    <source>
        <strain evidence="2 3">DSM 15561</strain>
    </source>
</reference>
<dbReference type="PROSITE" id="PS50995">
    <property type="entry name" value="HTH_MARR_2"/>
    <property type="match status" value="1"/>
</dbReference>
<dbReference type="InterPro" id="IPR036388">
    <property type="entry name" value="WH-like_DNA-bd_sf"/>
</dbReference>
<evidence type="ECO:0000313" key="3">
    <source>
        <dbReference type="Proteomes" id="UP001235094"/>
    </source>
</evidence>
<dbReference type="Proteomes" id="UP001235094">
    <property type="component" value="Unassembled WGS sequence"/>
</dbReference>
<keyword evidence="3" id="KW-1185">Reference proteome</keyword>
<dbReference type="PANTHER" id="PTHR33164:SF105">
    <property type="entry name" value="TRANSCRIPTIONAL REPRESSOR PROTEIN-RELATED"/>
    <property type="match status" value="1"/>
</dbReference>
<proteinExistence type="predicted"/>